<accession>A0ACB8TIK7</accession>
<gene>
    <name evidence="1" type="ORF">BV25DRAFT_1818600</name>
</gene>
<evidence type="ECO:0000313" key="2">
    <source>
        <dbReference type="Proteomes" id="UP000814140"/>
    </source>
</evidence>
<protein>
    <submittedName>
        <fullName evidence="1">ATP-dependent DNA ligase</fullName>
    </submittedName>
</protein>
<evidence type="ECO:0000313" key="1">
    <source>
        <dbReference type="EMBL" id="KAI0068215.1"/>
    </source>
</evidence>
<reference evidence="1" key="1">
    <citation type="submission" date="2021-03" db="EMBL/GenBank/DDBJ databases">
        <authorList>
            <consortium name="DOE Joint Genome Institute"/>
            <person name="Ahrendt S."/>
            <person name="Looney B.P."/>
            <person name="Miyauchi S."/>
            <person name="Morin E."/>
            <person name="Drula E."/>
            <person name="Courty P.E."/>
            <person name="Chicoki N."/>
            <person name="Fauchery L."/>
            <person name="Kohler A."/>
            <person name="Kuo A."/>
            <person name="Labutti K."/>
            <person name="Pangilinan J."/>
            <person name="Lipzen A."/>
            <person name="Riley R."/>
            <person name="Andreopoulos W."/>
            <person name="He G."/>
            <person name="Johnson J."/>
            <person name="Barry K.W."/>
            <person name="Grigoriev I.V."/>
            <person name="Nagy L."/>
            <person name="Hibbett D."/>
            <person name="Henrissat B."/>
            <person name="Matheny P.B."/>
            <person name="Labbe J."/>
            <person name="Martin F."/>
        </authorList>
    </citation>
    <scope>NUCLEOTIDE SEQUENCE</scope>
    <source>
        <strain evidence="1">HHB10654</strain>
    </source>
</reference>
<dbReference type="EMBL" id="MU277188">
    <property type="protein sequence ID" value="KAI0068215.1"/>
    <property type="molecule type" value="Genomic_DNA"/>
</dbReference>
<sequence>MFTALRAVYIPLTRMGRQQTLGKFLQMPPGKKAPPQQSSLTDLWGGKKKKQESLDAERDDRDAKQNEPDATLVESVNASASDAARRSADAMDVDEKPAEPSESAKRKSTSARVEVSSPERPKTKRRKIVMSDEEDEGEASATEAKASASSSAPPSPTPPMKIGPPKRSHASKNSATQKKPDPRPSASVKSKGKRKEKIVPLPEETSGAEEEPEASSAAEDENPDEDEEGEEELEEEEGKVASKNAEAALDRRSEVDVQGGWKVGDPVPYAALAKTFALIEATTKRIEKTSLLTSLLLLVIQRSKKGDTDSLLRTVYLCINRLSPDYIGIELGIGESLLIKAIGESTGRSLAIVKSDLKKEGDLGLVAKNSKNNQKTLFKPRPLSVPFVFSHLKDIALSSGHSSQNKKVSIITKLLAACQGEEAKYIVRSLEGKLRIGLAERTVLVALAHATVLAEQEQTGKRWNKEKLAARLEEGSSILKSVYSELPNYDQVVPALLNVGISKLHDDCKLTPGVPLKPMLAKPTKAIGEVLDRFEGKRFTCEYKYDGERAQVHMLPDGTVGVFSRNSEDMSKKYPDLVEQLPHAVKEGTQSFVLDAEAVAIDRTTGKLMPFQELSKRKRKDVKVEDIQVRVCIFAFDLLFLNGEPLLKKNLVERRELLQKHFKPVDGEFQFARSSDNESTEDIQTFLDESVKDGCEGLMVKMLESEASYYEPSRRSVNWLKLKKDYLAGVGDSLDLVVVGGYYGKGKRTNVYGAFLLACYDSDSEEFQTICKIGTGFSEEMLASHYEALKPLELATARGDVKVGGAKPDVWFEPRMVWEVLTADLSLSPVYTAAMGLIEDRGVSLRFPRFLRVRDDKNADDATGSDQVAEMYERQVLAQGSAKKKKGDGDADDGFW</sequence>
<comment type="caution">
    <text evidence="1">The sequence shown here is derived from an EMBL/GenBank/DDBJ whole genome shotgun (WGS) entry which is preliminary data.</text>
</comment>
<name>A0ACB8TIK7_9AGAM</name>
<organism evidence="1 2">
    <name type="scientific">Artomyces pyxidatus</name>
    <dbReference type="NCBI Taxonomy" id="48021"/>
    <lineage>
        <taxon>Eukaryota</taxon>
        <taxon>Fungi</taxon>
        <taxon>Dikarya</taxon>
        <taxon>Basidiomycota</taxon>
        <taxon>Agaricomycotina</taxon>
        <taxon>Agaricomycetes</taxon>
        <taxon>Russulales</taxon>
        <taxon>Auriscalpiaceae</taxon>
        <taxon>Artomyces</taxon>
    </lineage>
</organism>
<keyword evidence="2" id="KW-1185">Reference proteome</keyword>
<reference evidence="1" key="2">
    <citation type="journal article" date="2022" name="New Phytol.">
        <title>Evolutionary transition to the ectomycorrhizal habit in the genomes of a hyperdiverse lineage of mushroom-forming fungi.</title>
        <authorList>
            <person name="Looney B."/>
            <person name="Miyauchi S."/>
            <person name="Morin E."/>
            <person name="Drula E."/>
            <person name="Courty P.E."/>
            <person name="Kohler A."/>
            <person name="Kuo A."/>
            <person name="LaButti K."/>
            <person name="Pangilinan J."/>
            <person name="Lipzen A."/>
            <person name="Riley R."/>
            <person name="Andreopoulos W."/>
            <person name="He G."/>
            <person name="Johnson J."/>
            <person name="Nolan M."/>
            <person name="Tritt A."/>
            <person name="Barry K.W."/>
            <person name="Grigoriev I.V."/>
            <person name="Nagy L.G."/>
            <person name="Hibbett D."/>
            <person name="Henrissat B."/>
            <person name="Matheny P.B."/>
            <person name="Labbe J."/>
            <person name="Martin F.M."/>
        </authorList>
    </citation>
    <scope>NUCLEOTIDE SEQUENCE</scope>
    <source>
        <strain evidence="1">HHB10654</strain>
    </source>
</reference>
<keyword evidence="1" id="KW-0436">Ligase</keyword>
<dbReference type="Proteomes" id="UP000814140">
    <property type="component" value="Unassembled WGS sequence"/>
</dbReference>
<proteinExistence type="predicted"/>